<evidence type="ECO:0000256" key="3">
    <source>
        <dbReference type="ARBA" id="ARBA00022692"/>
    </source>
</evidence>
<evidence type="ECO:0000256" key="1">
    <source>
        <dbReference type="ARBA" id="ARBA00004141"/>
    </source>
</evidence>
<dbReference type="InterPro" id="IPR013121">
    <property type="entry name" value="Fe_red_NAD-bd_6"/>
</dbReference>
<dbReference type="Gene3D" id="2.40.30.10">
    <property type="entry name" value="Translation factors"/>
    <property type="match status" value="1"/>
</dbReference>
<dbReference type="InterPro" id="IPR039261">
    <property type="entry name" value="FNR_nucleotide-bd"/>
</dbReference>
<dbReference type="Gene3D" id="3.40.50.80">
    <property type="entry name" value="Nucleotide-binding domain of ferredoxin-NADP reductase (FNR) module"/>
    <property type="match status" value="1"/>
</dbReference>
<dbReference type="AlphaFoldDB" id="A0AAN8IQF3"/>
<keyword evidence="17" id="KW-1185">Reference proteome</keyword>
<comment type="subcellular location">
    <subcellularLocation>
        <location evidence="1">Membrane</location>
        <topology evidence="1">Multi-pass membrane protein</topology>
    </subcellularLocation>
</comment>
<dbReference type="CDD" id="cd06186">
    <property type="entry name" value="NOX_Duox_like_FAD_NADP"/>
    <property type="match status" value="1"/>
</dbReference>
<dbReference type="SUPFAM" id="SSF63380">
    <property type="entry name" value="Riboflavin synthase domain-like"/>
    <property type="match status" value="1"/>
</dbReference>
<evidence type="ECO:0000256" key="10">
    <source>
        <dbReference type="ARBA" id="ARBA00023065"/>
    </source>
</evidence>
<dbReference type="InterPro" id="IPR013130">
    <property type="entry name" value="Fe3_Rdtase_TM_dom"/>
</dbReference>
<dbReference type="Pfam" id="PF08030">
    <property type="entry name" value="NAD_binding_6"/>
    <property type="match status" value="1"/>
</dbReference>
<feature type="transmembrane region" description="Helical" evidence="13">
    <location>
        <begin position="259"/>
        <end position="281"/>
    </location>
</feature>
<evidence type="ECO:0000256" key="4">
    <source>
        <dbReference type="ARBA" id="ARBA00022827"/>
    </source>
</evidence>
<keyword evidence="10" id="KW-0813">Transport</keyword>
<evidence type="ECO:0000313" key="16">
    <source>
        <dbReference type="EMBL" id="KAK5955972.1"/>
    </source>
</evidence>
<evidence type="ECO:0000256" key="7">
    <source>
        <dbReference type="ARBA" id="ARBA00022982"/>
    </source>
</evidence>
<dbReference type="Pfam" id="PF08022">
    <property type="entry name" value="FAD_binding_8"/>
    <property type="match status" value="1"/>
</dbReference>
<evidence type="ECO:0000256" key="11">
    <source>
        <dbReference type="ARBA" id="ARBA00023136"/>
    </source>
</evidence>
<dbReference type="PANTHER" id="PTHR11972:SF153">
    <property type="entry name" value="SUPEROXIDE-GENERATING NADPH OXIDASE HEAVY CHAIN SUBUNIT A"/>
    <property type="match status" value="1"/>
</dbReference>
<dbReference type="GO" id="GO:0016175">
    <property type="term" value="F:superoxide-generating NAD(P)H oxidase activity"/>
    <property type="evidence" value="ECO:0007669"/>
    <property type="project" value="TreeGrafter"/>
</dbReference>
<keyword evidence="4" id="KW-0274">FAD</keyword>
<feature type="transmembrane region" description="Helical" evidence="13">
    <location>
        <begin position="210"/>
        <end position="230"/>
    </location>
</feature>
<feature type="domain" description="EF-hand" evidence="14">
    <location>
        <begin position="7"/>
        <end position="42"/>
    </location>
</feature>
<proteinExistence type="predicted"/>
<organism evidence="16 17">
    <name type="scientific">Knufia fluminis</name>
    <dbReference type="NCBI Taxonomy" id="191047"/>
    <lineage>
        <taxon>Eukaryota</taxon>
        <taxon>Fungi</taxon>
        <taxon>Dikarya</taxon>
        <taxon>Ascomycota</taxon>
        <taxon>Pezizomycotina</taxon>
        <taxon>Eurotiomycetes</taxon>
        <taxon>Chaetothyriomycetidae</taxon>
        <taxon>Chaetothyriales</taxon>
        <taxon>Trichomeriaceae</taxon>
        <taxon>Knufia</taxon>
    </lineage>
</organism>
<keyword evidence="3 13" id="KW-0812">Transmembrane</keyword>
<dbReference type="InterPro" id="IPR002048">
    <property type="entry name" value="EF_hand_dom"/>
</dbReference>
<reference evidence="16 17" key="1">
    <citation type="submission" date="2022-12" db="EMBL/GenBank/DDBJ databases">
        <title>Genomic features and morphological characterization of a novel Knufia sp. strain isolated from spacecraft assembly facility.</title>
        <authorList>
            <person name="Teixeira M."/>
            <person name="Chander A.M."/>
            <person name="Stajich J.E."/>
            <person name="Venkateswaran K."/>
        </authorList>
    </citation>
    <scope>NUCLEOTIDE SEQUENCE [LARGE SCALE GENOMIC DNA]</scope>
    <source>
        <strain evidence="16 17">FJI-L2-BK-P2</strain>
    </source>
</reference>
<dbReference type="GO" id="GO:0043020">
    <property type="term" value="C:NADPH oxidase complex"/>
    <property type="evidence" value="ECO:0007669"/>
    <property type="project" value="TreeGrafter"/>
</dbReference>
<evidence type="ECO:0000256" key="2">
    <source>
        <dbReference type="ARBA" id="ARBA00022630"/>
    </source>
</evidence>
<evidence type="ECO:0000259" key="14">
    <source>
        <dbReference type="PROSITE" id="PS50222"/>
    </source>
</evidence>
<dbReference type="InterPro" id="IPR018247">
    <property type="entry name" value="EF_Hand_1_Ca_BS"/>
</dbReference>
<feature type="domain" description="FAD-binding FR-type" evidence="15">
    <location>
        <begin position="330"/>
        <end position="443"/>
    </location>
</feature>
<evidence type="ECO:0000259" key="15">
    <source>
        <dbReference type="PROSITE" id="PS51384"/>
    </source>
</evidence>
<feature type="transmembrane region" description="Helical" evidence="13">
    <location>
        <begin position="164"/>
        <end position="189"/>
    </location>
</feature>
<keyword evidence="6" id="KW-0521">NADP</keyword>
<dbReference type="InterPro" id="IPR050369">
    <property type="entry name" value="RBOH/FRE"/>
</dbReference>
<evidence type="ECO:0000256" key="9">
    <source>
        <dbReference type="ARBA" id="ARBA00023002"/>
    </source>
</evidence>
<dbReference type="PROSITE" id="PS51384">
    <property type="entry name" value="FAD_FR"/>
    <property type="match status" value="1"/>
</dbReference>
<feature type="region of interest" description="Disordered" evidence="12">
    <location>
        <begin position="477"/>
        <end position="558"/>
    </location>
</feature>
<keyword evidence="2" id="KW-0285">Flavoprotein</keyword>
<evidence type="ECO:0000256" key="6">
    <source>
        <dbReference type="ARBA" id="ARBA00022857"/>
    </source>
</evidence>
<dbReference type="GO" id="GO:0005509">
    <property type="term" value="F:calcium ion binding"/>
    <property type="evidence" value="ECO:0007669"/>
    <property type="project" value="InterPro"/>
</dbReference>
<keyword evidence="10" id="KW-0406">Ion transport</keyword>
<evidence type="ECO:0000256" key="5">
    <source>
        <dbReference type="ARBA" id="ARBA00022837"/>
    </source>
</evidence>
<comment type="caution">
    <text evidence="16">The sequence shown here is derived from an EMBL/GenBank/DDBJ whole genome shotgun (WGS) entry which is preliminary data.</text>
</comment>
<sequence>MADVQYLTEKEIDDFVAQLDKDNDGCISYTELEQKLDQVYKELQPEAKAHNLHHSSRTDTQRHEFLRSMLGTNKDKIPDEEFKKIVKTWQVPSMEQEKQSEKKEQDYLNNITWARRLRAIWEVQGPEYCFVAFVVSAQIALGVWQCIKYATGPQYQAAFGWGVAFAKFSAGALYPTLFFLLLSMSRWFHTFMRRFYYVSRFINTDKSQSFHIYISIAAICLATLHAIGHLSGTFNFGSRPGRQDAVAALLGPDAVPRPYSAYIQALPGWTGLTALGTLYVIGLLSMPYIRTKFYEIFQLGHLLMYLFIAMIMAHGGLALLQFPIMGILLAFPTLLIILERTVRTLSAFQKIPAKLEVLDEETVVITCTIPKRRIWNYEAGQYVFLCVQQISHFQWHPFTISTCIGREMQLHIKTDGDWVSQLRNLKDLKYVAIDGPYGAPAQRFYDFDQTIIVGAGIGVTPFSGILTDLQTREDNNWTQRRYSTSSNESNDDRESEITRVTQSRHPSTTEKTTTTVPTIPNTTTTTTPQTTSQTPGSQPTHTPKPTNTATDPEKQTESDLTLYRRTDFHWIVRDKNHLLWFSGLLNSLSGTNHSPNLDIRIHPHLTKKFRNPPISLHIYRSLLEKHRTPSQPISPLTGLITPTHFGRPDFPRILDEHYGEMLSLFAKDRSRRRRVGVFFCGAPVIGEQLADLCSQMTIRGREDGSGVEYFFMIEVFG</sequence>
<protein>
    <submittedName>
        <fullName evidence="16">Uncharacterized protein</fullName>
    </submittedName>
</protein>
<dbReference type="PROSITE" id="PS50222">
    <property type="entry name" value="EF_HAND_2"/>
    <property type="match status" value="1"/>
</dbReference>
<feature type="transmembrane region" description="Helical" evidence="13">
    <location>
        <begin position="125"/>
        <end position="144"/>
    </location>
</feature>
<gene>
    <name evidence="16" type="ORF">OHC33_002545</name>
</gene>
<dbReference type="Pfam" id="PF01794">
    <property type="entry name" value="Ferric_reduct"/>
    <property type="match status" value="1"/>
</dbReference>
<dbReference type="PROSITE" id="PS00018">
    <property type="entry name" value="EF_HAND_1"/>
    <property type="match status" value="1"/>
</dbReference>
<evidence type="ECO:0000256" key="13">
    <source>
        <dbReference type="SAM" id="Phobius"/>
    </source>
</evidence>
<dbReference type="GO" id="GO:0006811">
    <property type="term" value="P:monoatomic ion transport"/>
    <property type="evidence" value="ECO:0007669"/>
    <property type="project" value="UniProtKB-KW"/>
</dbReference>
<feature type="compositionally biased region" description="Low complexity" evidence="12">
    <location>
        <begin position="509"/>
        <end position="543"/>
    </location>
</feature>
<dbReference type="InterPro" id="IPR011992">
    <property type="entry name" value="EF-hand-dom_pair"/>
</dbReference>
<dbReference type="InterPro" id="IPR017938">
    <property type="entry name" value="Riboflavin_synthase-like_b-brl"/>
</dbReference>
<keyword evidence="8 13" id="KW-1133">Transmembrane helix</keyword>
<dbReference type="GO" id="GO:0006952">
    <property type="term" value="P:defense response"/>
    <property type="evidence" value="ECO:0007669"/>
    <property type="project" value="TreeGrafter"/>
</dbReference>
<dbReference type="SUPFAM" id="SSF52343">
    <property type="entry name" value="Ferredoxin reductase-like, C-terminal NADP-linked domain"/>
    <property type="match status" value="1"/>
</dbReference>
<keyword evidence="5" id="KW-0106">Calcium</keyword>
<dbReference type="InterPro" id="IPR013112">
    <property type="entry name" value="FAD-bd_8"/>
</dbReference>
<keyword evidence="9" id="KW-0560">Oxidoreductase</keyword>
<name>A0AAN8IQF3_9EURO</name>
<dbReference type="PANTHER" id="PTHR11972">
    <property type="entry name" value="NADPH OXIDASE"/>
    <property type="match status" value="1"/>
</dbReference>
<keyword evidence="11 13" id="KW-0472">Membrane</keyword>
<dbReference type="GO" id="GO:0042554">
    <property type="term" value="P:superoxide anion generation"/>
    <property type="evidence" value="ECO:0007669"/>
    <property type="project" value="TreeGrafter"/>
</dbReference>
<dbReference type="Gene3D" id="1.10.238.10">
    <property type="entry name" value="EF-hand"/>
    <property type="match status" value="1"/>
</dbReference>
<dbReference type="InterPro" id="IPR017927">
    <property type="entry name" value="FAD-bd_FR_type"/>
</dbReference>
<evidence type="ECO:0000313" key="17">
    <source>
        <dbReference type="Proteomes" id="UP001316803"/>
    </source>
</evidence>
<dbReference type="SUPFAM" id="SSF47473">
    <property type="entry name" value="EF-hand"/>
    <property type="match status" value="1"/>
</dbReference>
<dbReference type="EMBL" id="JAKLMC020000005">
    <property type="protein sequence ID" value="KAK5955972.1"/>
    <property type="molecule type" value="Genomic_DNA"/>
</dbReference>
<keyword evidence="7" id="KW-0249">Electron transport</keyword>
<feature type="transmembrane region" description="Helical" evidence="13">
    <location>
        <begin position="293"/>
        <end position="313"/>
    </location>
</feature>
<evidence type="ECO:0000256" key="8">
    <source>
        <dbReference type="ARBA" id="ARBA00022989"/>
    </source>
</evidence>
<evidence type="ECO:0000256" key="12">
    <source>
        <dbReference type="SAM" id="MobiDB-lite"/>
    </source>
</evidence>
<accession>A0AAN8IQF3</accession>
<dbReference type="Proteomes" id="UP001316803">
    <property type="component" value="Unassembled WGS sequence"/>
</dbReference>